<keyword evidence="2" id="KW-1185">Reference proteome</keyword>
<dbReference type="Proteomes" id="UP001500221">
    <property type="component" value="Unassembled WGS sequence"/>
</dbReference>
<proteinExistence type="predicted"/>
<evidence type="ECO:0000313" key="2">
    <source>
        <dbReference type="Proteomes" id="UP001500221"/>
    </source>
</evidence>
<dbReference type="RefSeq" id="WP_345463009.1">
    <property type="nucleotide sequence ID" value="NZ_BAABKG010000006.1"/>
</dbReference>
<evidence type="ECO:0008006" key="3">
    <source>
        <dbReference type="Google" id="ProtNLM"/>
    </source>
</evidence>
<comment type="caution">
    <text evidence="1">The sequence shown here is derived from an EMBL/GenBank/DDBJ whole genome shotgun (WGS) entry which is preliminary data.</text>
</comment>
<evidence type="ECO:0000313" key="1">
    <source>
        <dbReference type="EMBL" id="GAA5155231.1"/>
    </source>
</evidence>
<protein>
    <recommendedName>
        <fullName evidence="3">Flp pilus-assembly TadG-like N-terminal domain-containing protein</fullName>
    </recommendedName>
</protein>
<organism evidence="1 2">
    <name type="scientific">Nocardioides marinquilinus</name>
    <dbReference type="NCBI Taxonomy" id="1210400"/>
    <lineage>
        <taxon>Bacteria</taxon>
        <taxon>Bacillati</taxon>
        <taxon>Actinomycetota</taxon>
        <taxon>Actinomycetes</taxon>
        <taxon>Propionibacteriales</taxon>
        <taxon>Nocardioidaceae</taxon>
        <taxon>Nocardioides</taxon>
    </lineage>
</organism>
<reference evidence="2" key="1">
    <citation type="journal article" date="2019" name="Int. J. Syst. Evol. Microbiol.">
        <title>The Global Catalogue of Microorganisms (GCM) 10K type strain sequencing project: providing services to taxonomists for standard genome sequencing and annotation.</title>
        <authorList>
            <consortium name="The Broad Institute Genomics Platform"/>
            <consortium name="The Broad Institute Genome Sequencing Center for Infectious Disease"/>
            <person name="Wu L."/>
            <person name="Ma J."/>
        </authorList>
    </citation>
    <scope>NUCLEOTIDE SEQUENCE [LARGE SCALE GENOMIC DNA]</scope>
    <source>
        <strain evidence="2">JCM 18459</strain>
    </source>
</reference>
<accession>A0ABP9Q1F8</accession>
<sequence length="203" mass="21245">MPTRRSVLVTVLALVPVVALGAVVVVRTADDDLLRSAGQAVAEAREVASLPAACDDVSGLGPGDVDLLGDPPHQVRARLRAQLQDRDGWQAVQHVGDLGVAVLWRHPVPADVLALDGTVVDEVPIRVVATRYGRAELQAGMRRIPLGQGPQDVNSISGACPDGAGVLVGVAEPPADTRGLERELSERAGVRVFVERFAGVMPA</sequence>
<gene>
    <name evidence="1" type="ORF">GCM10023340_40020</name>
</gene>
<name>A0ABP9Q1F8_9ACTN</name>
<dbReference type="EMBL" id="BAABKG010000006">
    <property type="protein sequence ID" value="GAA5155231.1"/>
    <property type="molecule type" value="Genomic_DNA"/>
</dbReference>